<reference evidence="1" key="2">
    <citation type="submission" date="2020-09" db="EMBL/GenBank/DDBJ databases">
        <authorList>
            <person name="Sun Q."/>
            <person name="Zhou Y."/>
        </authorList>
    </citation>
    <scope>NUCLEOTIDE SEQUENCE</scope>
    <source>
        <strain evidence="1">CGMCC 4.7368</strain>
    </source>
</reference>
<name>A0A917YWQ9_9ACTN</name>
<evidence type="ECO:0000313" key="1">
    <source>
        <dbReference type="EMBL" id="GGO68832.1"/>
    </source>
</evidence>
<organism evidence="1 2">
    <name type="scientific">Nonomuraea cavernae</name>
    <dbReference type="NCBI Taxonomy" id="2045107"/>
    <lineage>
        <taxon>Bacteria</taxon>
        <taxon>Bacillati</taxon>
        <taxon>Actinomycetota</taxon>
        <taxon>Actinomycetes</taxon>
        <taxon>Streptosporangiales</taxon>
        <taxon>Streptosporangiaceae</taxon>
        <taxon>Nonomuraea</taxon>
    </lineage>
</organism>
<keyword evidence="2" id="KW-1185">Reference proteome</keyword>
<dbReference type="AlphaFoldDB" id="A0A917YWQ9"/>
<protein>
    <submittedName>
        <fullName evidence="1">Uncharacterized protein</fullName>
    </submittedName>
</protein>
<reference evidence="1" key="1">
    <citation type="journal article" date="2014" name="Int. J. Syst. Evol. Microbiol.">
        <title>Complete genome sequence of Corynebacterium casei LMG S-19264T (=DSM 44701T), isolated from a smear-ripened cheese.</title>
        <authorList>
            <consortium name="US DOE Joint Genome Institute (JGI-PGF)"/>
            <person name="Walter F."/>
            <person name="Albersmeier A."/>
            <person name="Kalinowski J."/>
            <person name="Ruckert C."/>
        </authorList>
    </citation>
    <scope>NUCLEOTIDE SEQUENCE</scope>
    <source>
        <strain evidence="1">CGMCC 4.7368</strain>
    </source>
</reference>
<accession>A0A917YWQ9</accession>
<sequence length="87" mass="9303">MKELVPEPWTSTNVGDDELLKVDRLPAITPEAAMEVLEPVIALLQDLPKQDRRAFAASTAFTTRPLPSSPEALVLPGQVAAGPAADR</sequence>
<comment type="caution">
    <text evidence="1">The sequence shown here is derived from an EMBL/GenBank/DDBJ whole genome shotgun (WGS) entry which is preliminary data.</text>
</comment>
<dbReference type="RefSeq" id="WP_189124539.1">
    <property type="nucleotide sequence ID" value="NZ_BMNH01000006.1"/>
</dbReference>
<evidence type="ECO:0000313" key="2">
    <source>
        <dbReference type="Proteomes" id="UP000646523"/>
    </source>
</evidence>
<dbReference type="EMBL" id="BMNH01000006">
    <property type="protein sequence ID" value="GGO68832.1"/>
    <property type="molecule type" value="Genomic_DNA"/>
</dbReference>
<gene>
    <name evidence="1" type="ORF">GCM10012289_28530</name>
</gene>
<proteinExistence type="predicted"/>
<dbReference type="Proteomes" id="UP000646523">
    <property type="component" value="Unassembled WGS sequence"/>
</dbReference>